<organism evidence="1 2">
    <name type="scientific">Eumeta variegata</name>
    <name type="common">Bagworm moth</name>
    <name type="synonym">Eumeta japonica</name>
    <dbReference type="NCBI Taxonomy" id="151549"/>
    <lineage>
        <taxon>Eukaryota</taxon>
        <taxon>Metazoa</taxon>
        <taxon>Ecdysozoa</taxon>
        <taxon>Arthropoda</taxon>
        <taxon>Hexapoda</taxon>
        <taxon>Insecta</taxon>
        <taxon>Pterygota</taxon>
        <taxon>Neoptera</taxon>
        <taxon>Endopterygota</taxon>
        <taxon>Lepidoptera</taxon>
        <taxon>Glossata</taxon>
        <taxon>Ditrysia</taxon>
        <taxon>Tineoidea</taxon>
        <taxon>Psychidae</taxon>
        <taxon>Oiketicinae</taxon>
        <taxon>Eumeta</taxon>
    </lineage>
</organism>
<gene>
    <name evidence="1" type="ORF">EVAR_168_1</name>
</gene>
<evidence type="ECO:0000313" key="1">
    <source>
        <dbReference type="EMBL" id="GBO98624.1"/>
    </source>
</evidence>
<dbReference type="Proteomes" id="UP000299102">
    <property type="component" value="Unassembled WGS sequence"/>
</dbReference>
<reference evidence="1 2" key="1">
    <citation type="journal article" date="2019" name="Commun. Biol.">
        <title>The bagworm genome reveals a unique fibroin gene that provides high tensile strength.</title>
        <authorList>
            <person name="Kono N."/>
            <person name="Nakamura H."/>
            <person name="Ohtoshi R."/>
            <person name="Tomita M."/>
            <person name="Numata K."/>
            <person name="Arakawa K."/>
        </authorList>
    </citation>
    <scope>NUCLEOTIDE SEQUENCE [LARGE SCALE GENOMIC DNA]</scope>
</reference>
<accession>A0A4C1S8S6</accession>
<sequence>MVCRARKLVLDLCARREAVYVGPRTGAAARAEGAAERSPAALRSAMSERAKAGRSSLAAFGVRVCSAVWCRRLRARHTIVVRL</sequence>
<proteinExistence type="predicted"/>
<name>A0A4C1S8S6_EUMVA</name>
<protein>
    <submittedName>
        <fullName evidence="1">Uncharacterized protein</fullName>
    </submittedName>
</protein>
<keyword evidence="2" id="KW-1185">Reference proteome</keyword>
<comment type="caution">
    <text evidence="1">The sequence shown here is derived from an EMBL/GenBank/DDBJ whole genome shotgun (WGS) entry which is preliminary data.</text>
</comment>
<dbReference type="AlphaFoldDB" id="A0A4C1S8S6"/>
<dbReference type="EMBL" id="BGZK01000001">
    <property type="protein sequence ID" value="GBO98624.1"/>
    <property type="molecule type" value="Genomic_DNA"/>
</dbReference>
<evidence type="ECO:0000313" key="2">
    <source>
        <dbReference type="Proteomes" id="UP000299102"/>
    </source>
</evidence>